<proteinExistence type="predicted"/>
<organism evidence="1 2">
    <name type="scientific">Mycobacterium phage Derpp</name>
    <dbReference type="NCBI Taxonomy" id="1897765"/>
    <lineage>
        <taxon>Viruses</taxon>
        <taxon>Duplodnaviria</taxon>
        <taxon>Heunggongvirae</taxon>
        <taxon>Uroviricota</taxon>
        <taxon>Caudoviricetes</taxon>
        <taxon>Bclasvirinae</taxon>
        <taxon>Pegunavirus</taxon>
        <taxon>Pegunavirus oline</taxon>
    </lineage>
</organism>
<dbReference type="Pfam" id="PF23888">
    <property type="entry name" value="DUF7240"/>
    <property type="match status" value="1"/>
</dbReference>
<reference evidence="2" key="1">
    <citation type="submission" date="2016-07" db="EMBL/GenBank/DDBJ databases">
        <authorList>
            <person name="Florea S."/>
            <person name="Webb J.S."/>
            <person name="Jaromczyk J."/>
            <person name="Schardl C.L."/>
        </authorList>
    </citation>
    <scope>NUCLEOTIDE SEQUENCE [LARGE SCALE GENOMIC DNA]</scope>
</reference>
<name>A0A1C9M0C0_9CAUD</name>
<sequence>MMAAHNWRALRLKALGQGITNIMACPSMHVVLDLIEQLGAEASVSEAKSQTEARSELTRYYDKLYKPDITAKVINGESYFPPPPGFSDEEVEASFDAFLSNPLR</sequence>
<accession>A0A1C9M0C0</accession>
<protein>
    <submittedName>
        <fullName evidence="1">Uncharacterized protein</fullName>
    </submittedName>
</protein>
<gene>
    <name evidence="1" type="ORF">SEA_DERPP_39</name>
</gene>
<evidence type="ECO:0000313" key="2">
    <source>
        <dbReference type="Proteomes" id="UP000229509"/>
    </source>
</evidence>
<dbReference type="EMBL" id="KX576645">
    <property type="protein sequence ID" value="AOQ28601.1"/>
    <property type="molecule type" value="Genomic_DNA"/>
</dbReference>
<evidence type="ECO:0000313" key="1">
    <source>
        <dbReference type="EMBL" id="AOQ28601.1"/>
    </source>
</evidence>
<dbReference type="InterPro" id="IPR055664">
    <property type="entry name" value="DUF7240"/>
</dbReference>
<dbReference type="Proteomes" id="UP000229509">
    <property type="component" value="Segment"/>
</dbReference>